<dbReference type="EMBL" id="LS483343">
    <property type="protein sequence ID" value="SQF39297.1"/>
    <property type="molecule type" value="Genomic_DNA"/>
</dbReference>
<organism evidence="3 4">
    <name type="scientific">Streptococcus ferus</name>
    <dbReference type="NCBI Taxonomy" id="1345"/>
    <lineage>
        <taxon>Bacteria</taxon>
        <taxon>Bacillati</taxon>
        <taxon>Bacillota</taxon>
        <taxon>Bacilli</taxon>
        <taxon>Lactobacillales</taxon>
        <taxon>Streptococcaceae</taxon>
        <taxon>Streptococcus</taxon>
    </lineage>
</organism>
<dbReference type="KEGG" id="sfer:NCTC12278_00266"/>
<feature type="domain" description="VanZ-like" evidence="2">
    <location>
        <begin position="85"/>
        <end position="188"/>
    </location>
</feature>
<keyword evidence="1" id="KW-0472">Membrane</keyword>
<evidence type="ECO:0000259" key="2">
    <source>
        <dbReference type="Pfam" id="PF04892"/>
    </source>
</evidence>
<name>A0A2X3W0Y9_9STRE</name>
<evidence type="ECO:0000313" key="3">
    <source>
        <dbReference type="EMBL" id="SQF39297.1"/>
    </source>
</evidence>
<reference evidence="3 4" key="1">
    <citation type="submission" date="2018-06" db="EMBL/GenBank/DDBJ databases">
        <authorList>
            <consortium name="Pathogen Informatics"/>
            <person name="Doyle S."/>
        </authorList>
    </citation>
    <scope>NUCLEOTIDE SEQUENCE [LARGE SCALE GENOMIC DNA]</scope>
    <source>
        <strain evidence="3 4">NCTC12278</strain>
    </source>
</reference>
<protein>
    <submittedName>
        <fullName evidence="3">Membrane protein</fullName>
    </submittedName>
</protein>
<keyword evidence="4" id="KW-1185">Reference proteome</keyword>
<dbReference type="Pfam" id="PF04892">
    <property type="entry name" value="VanZ"/>
    <property type="match status" value="1"/>
</dbReference>
<feature type="transmembrane region" description="Helical" evidence="1">
    <location>
        <begin position="145"/>
        <end position="166"/>
    </location>
</feature>
<proteinExistence type="predicted"/>
<keyword evidence="1" id="KW-1133">Transmembrane helix</keyword>
<dbReference type="InterPro" id="IPR006976">
    <property type="entry name" value="VanZ-like"/>
</dbReference>
<dbReference type="Proteomes" id="UP000249495">
    <property type="component" value="Chromosome 1"/>
</dbReference>
<feature type="transmembrane region" description="Helical" evidence="1">
    <location>
        <begin position="172"/>
        <end position="190"/>
    </location>
</feature>
<dbReference type="RefSeq" id="WP_018030775.1">
    <property type="nucleotide sequence ID" value="NZ_LS483343.1"/>
</dbReference>
<keyword evidence="1" id="KW-0812">Transmembrane</keyword>
<dbReference type="OrthoDB" id="4822551at2"/>
<feature type="transmembrane region" description="Helical" evidence="1">
    <location>
        <begin position="78"/>
        <end position="101"/>
    </location>
</feature>
<feature type="transmembrane region" description="Helical" evidence="1">
    <location>
        <begin position="12"/>
        <end position="38"/>
    </location>
</feature>
<gene>
    <name evidence="3" type="ORF">NCTC12278_00266</name>
</gene>
<feature type="transmembrane region" description="Helical" evidence="1">
    <location>
        <begin position="44"/>
        <end position="66"/>
    </location>
</feature>
<evidence type="ECO:0000256" key="1">
    <source>
        <dbReference type="SAM" id="Phobius"/>
    </source>
</evidence>
<sequence>MRHTRYPYLFKTLIFLLCFSLSKWVYDSFLISYAYYISSYGADFALSLNLIITLIISYFTYVFLGFCSSRQIRSSTLIACYFIYLFYLFSLLYLLFLKNIGTQGFSLNPLSFIEDIKNGSRFVPIMNLLMFIPMGFLYPLSRKNIFLGFLGILMVESCQFVFHLGVFDLGDVSLNLLSLTIGNLFYSYFLRSWRPKHILAHNPL</sequence>
<feature type="transmembrane region" description="Helical" evidence="1">
    <location>
        <begin position="121"/>
        <end position="138"/>
    </location>
</feature>
<dbReference type="STRING" id="1123303.GCA_000372425_01454"/>
<accession>A0A2X3W0Y9</accession>
<dbReference type="AlphaFoldDB" id="A0A2X3W0Y9"/>
<evidence type="ECO:0000313" key="4">
    <source>
        <dbReference type="Proteomes" id="UP000249495"/>
    </source>
</evidence>